<dbReference type="EMBL" id="BKCJ011452466">
    <property type="protein sequence ID" value="GFD34930.1"/>
    <property type="molecule type" value="Genomic_DNA"/>
</dbReference>
<accession>A0A699VKB1</accession>
<feature type="non-terminal residue" evidence="1">
    <location>
        <position position="167"/>
    </location>
</feature>
<proteinExistence type="predicted"/>
<sequence>NYLDLDVEDNDNHLLNYVLHHQRPQLSKSIDSNLVFNIAGHTLLFRRSEFSLVTGFACRKLVFPEYIDDGIPPFLRRVFPDKAKNLENKASLVKAAQGKDAKGKAAKGKAVKGKDAKCKAAQGKAAQPSDIGDTHSVTILDLRSLIWDDEKWKKLRIPYVFVCYTRR</sequence>
<dbReference type="AlphaFoldDB" id="A0A699VKB1"/>
<name>A0A699VKB1_TANCI</name>
<gene>
    <name evidence="1" type="ORF">Tci_906899</name>
</gene>
<reference evidence="1" key="1">
    <citation type="journal article" date="2019" name="Sci. Rep.">
        <title>Draft genome of Tanacetum cinerariifolium, the natural source of mosquito coil.</title>
        <authorList>
            <person name="Yamashiro T."/>
            <person name="Shiraishi A."/>
            <person name="Satake H."/>
            <person name="Nakayama K."/>
        </authorList>
    </citation>
    <scope>NUCLEOTIDE SEQUENCE</scope>
</reference>
<comment type="caution">
    <text evidence="1">The sequence shown here is derived from an EMBL/GenBank/DDBJ whole genome shotgun (WGS) entry which is preliminary data.</text>
</comment>
<feature type="non-terminal residue" evidence="1">
    <location>
        <position position="1"/>
    </location>
</feature>
<organism evidence="1">
    <name type="scientific">Tanacetum cinerariifolium</name>
    <name type="common">Dalmatian daisy</name>
    <name type="synonym">Chrysanthemum cinerariifolium</name>
    <dbReference type="NCBI Taxonomy" id="118510"/>
    <lineage>
        <taxon>Eukaryota</taxon>
        <taxon>Viridiplantae</taxon>
        <taxon>Streptophyta</taxon>
        <taxon>Embryophyta</taxon>
        <taxon>Tracheophyta</taxon>
        <taxon>Spermatophyta</taxon>
        <taxon>Magnoliopsida</taxon>
        <taxon>eudicotyledons</taxon>
        <taxon>Gunneridae</taxon>
        <taxon>Pentapetalae</taxon>
        <taxon>asterids</taxon>
        <taxon>campanulids</taxon>
        <taxon>Asterales</taxon>
        <taxon>Asteraceae</taxon>
        <taxon>Asteroideae</taxon>
        <taxon>Anthemideae</taxon>
        <taxon>Anthemidinae</taxon>
        <taxon>Tanacetum</taxon>
    </lineage>
</organism>
<protein>
    <submittedName>
        <fullName evidence="1">Phospholipase-like protein</fullName>
    </submittedName>
</protein>
<evidence type="ECO:0000313" key="1">
    <source>
        <dbReference type="EMBL" id="GFD34930.1"/>
    </source>
</evidence>